<dbReference type="PROSITE" id="PS50262">
    <property type="entry name" value="G_PROTEIN_RECEP_F1_2"/>
    <property type="match status" value="1"/>
</dbReference>
<comment type="similarity">
    <text evidence="2 9">Belongs to the G-protein coupled receptor 1 family.</text>
</comment>
<dbReference type="SUPFAM" id="SSF81321">
    <property type="entry name" value="Family A G protein-coupled receptor-like"/>
    <property type="match status" value="1"/>
</dbReference>
<dbReference type="GO" id="GO:0005886">
    <property type="term" value="C:plasma membrane"/>
    <property type="evidence" value="ECO:0007669"/>
    <property type="project" value="TreeGrafter"/>
</dbReference>
<evidence type="ECO:0000256" key="8">
    <source>
        <dbReference type="ARBA" id="ARBA00023224"/>
    </source>
</evidence>
<dbReference type="AlphaFoldDB" id="A0A9Q0RSX1"/>
<protein>
    <recommendedName>
        <fullName evidence="11">G-protein coupled receptors family 1 profile domain-containing protein</fullName>
    </recommendedName>
</protein>
<dbReference type="EMBL" id="JAPWDV010000001">
    <property type="protein sequence ID" value="KAJ6225231.1"/>
    <property type="molecule type" value="Genomic_DNA"/>
</dbReference>
<comment type="subcellular location">
    <subcellularLocation>
        <location evidence="1">Membrane</location>
        <topology evidence="1">Multi-pass membrane protein</topology>
    </subcellularLocation>
</comment>
<dbReference type="InterPro" id="IPR000276">
    <property type="entry name" value="GPCR_Rhodpsn"/>
</dbReference>
<keyword evidence="13" id="KW-1185">Reference proteome</keyword>
<dbReference type="Proteomes" id="UP001142055">
    <property type="component" value="Chromosome 1"/>
</dbReference>
<dbReference type="Gene3D" id="1.20.1070.10">
    <property type="entry name" value="Rhodopsin 7-helix transmembrane proteins"/>
    <property type="match status" value="1"/>
</dbReference>
<evidence type="ECO:0000256" key="6">
    <source>
        <dbReference type="ARBA" id="ARBA00023136"/>
    </source>
</evidence>
<dbReference type="OMA" id="QYESASY"/>
<feature type="transmembrane region" description="Helical" evidence="10">
    <location>
        <begin position="150"/>
        <end position="171"/>
    </location>
</feature>
<evidence type="ECO:0000256" key="2">
    <source>
        <dbReference type="ARBA" id="ARBA00010663"/>
    </source>
</evidence>
<evidence type="ECO:0000256" key="9">
    <source>
        <dbReference type="RuleBase" id="RU000688"/>
    </source>
</evidence>
<evidence type="ECO:0000256" key="4">
    <source>
        <dbReference type="ARBA" id="ARBA00022989"/>
    </source>
</evidence>
<dbReference type="Pfam" id="PF00001">
    <property type="entry name" value="7tm_1"/>
    <property type="match status" value="1"/>
</dbReference>
<evidence type="ECO:0000256" key="5">
    <source>
        <dbReference type="ARBA" id="ARBA00023040"/>
    </source>
</evidence>
<evidence type="ECO:0000256" key="10">
    <source>
        <dbReference type="SAM" id="Phobius"/>
    </source>
</evidence>
<proteinExistence type="inferred from homology"/>
<dbReference type="InterPro" id="IPR017452">
    <property type="entry name" value="GPCR_Rhodpsn_7TM"/>
</dbReference>
<evidence type="ECO:0000313" key="12">
    <source>
        <dbReference type="EMBL" id="KAJ6225231.1"/>
    </source>
</evidence>
<keyword evidence="4 10" id="KW-1133">Transmembrane helix</keyword>
<gene>
    <name evidence="12" type="ORF">RDWZM_003776</name>
</gene>
<dbReference type="PANTHER" id="PTHR24238">
    <property type="entry name" value="G-PROTEIN COUPLED RECEPTOR"/>
    <property type="match status" value="1"/>
</dbReference>
<reference evidence="12" key="1">
    <citation type="submission" date="2022-12" db="EMBL/GenBank/DDBJ databases">
        <title>Genome assemblies of Blomia tropicalis.</title>
        <authorList>
            <person name="Cui Y."/>
        </authorList>
    </citation>
    <scope>NUCLEOTIDE SEQUENCE</scope>
    <source>
        <tissue evidence="12">Adult mites</tissue>
    </source>
</reference>
<evidence type="ECO:0000313" key="13">
    <source>
        <dbReference type="Proteomes" id="UP001142055"/>
    </source>
</evidence>
<evidence type="ECO:0000259" key="11">
    <source>
        <dbReference type="PROSITE" id="PS50262"/>
    </source>
</evidence>
<keyword evidence="8 9" id="KW-0807">Transducer</keyword>
<comment type="caution">
    <text evidence="12">The sequence shown here is derived from an EMBL/GenBank/DDBJ whole genome shotgun (WGS) entry which is preliminary data.</text>
</comment>
<evidence type="ECO:0000256" key="3">
    <source>
        <dbReference type="ARBA" id="ARBA00022692"/>
    </source>
</evidence>
<dbReference type="PRINTS" id="PR00237">
    <property type="entry name" value="GPCRRHODOPSN"/>
</dbReference>
<feature type="transmembrane region" description="Helical" evidence="10">
    <location>
        <begin position="111"/>
        <end position="130"/>
    </location>
</feature>
<name>A0A9Q0RSX1_BLOTA</name>
<dbReference type="PANTHER" id="PTHR24238:SF69">
    <property type="entry name" value="G-PROTEIN COUPLED RECEPTOR 165"/>
    <property type="match status" value="1"/>
</dbReference>
<feature type="transmembrane region" description="Helical" evidence="10">
    <location>
        <begin position="203"/>
        <end position="222"/>
    </location>
</feature>
<sequence>MSTNISTMTTTTIDPLAVVSSISSSTVTNNYHHAHRQAYQYESASYVNKSFETNMKLNVTSTGTGVTDDNFYKNLFTIICYSLIIFVSLCGNTLVLRVIASRKRLQTTTNILIASLAMADVLTTTLNIPFNVARFLSLNYPFGALFCKLVPFIQVCCVYVSTLTMGVIAIHRHITVSCLKRYQTSSGLVTGGKRGIMSPLSGTARLGIIIVIVWLVAGILAVPHSMFNQIVLVPYRNVTYVRCRAEYPKFEFNFPFWLSVEAFLTQYL</sequence>
<keyword evidence="7 9" id="KW-0675">Receptor</keyword>
<evidence type="ECO:0000256" key="7">
    <source>
        <dbReference type="ARBA" id="ARBA00023170"/>
    </source>
</evidence>
<keyword evidence="6 10" id="KW-0472">Membrane</keyword>
<feature type="domain" description="G-protein coupled receptors family 1 profile" evidence="11">
    <location>
        <begin position="91"/>
        <end position="268"/>
    </location>
</feature>
<evidence type="ECO:0000256" key="1">
    <source>
        <dbReference type="ARBA" id="ARBA00004141"/>
    </source>
</evidence>
<dbReference type="GO" id="GO:0008188">
    <property type="term" value="F:neuropeptide receptor activity"/>
    <property type="evidence" value="ECO:0007669"/>
    <property type="project" value="TreeGrafter"/>
</dbReference>
<keyword evidence="3 9" id="KW-0812">Transmembrane</keyword>
<accession>A0A9Q0RSX1</accession>
<keyword evidence="5 9" id="KW-0297">G-protein coupled receptor</keyword>
<dbReference type="PROSITE" id="PS00237">
    <property type="entry name" value="G_PROTEIN_RECEP_F1_1"/>
    <property type="match status" value="1"/>
</dbReference>
<organism evidence="12 13">
    <name type="scientific">Blomia tropicalis</name>
    <name type="common">Mite</name>
    <dbReference type="NCBI Taxonomy" id="40697"/>
    <lineage>
        <taxon>Eukaryota</taxon>
        <taxon>Metazoa</taxon>
        <taxon>Ecdysozoa</taxon>
        <taxon>Arthropoda</taxon>
        <taxon>Chelicerata</taxon>
        <taxon>Arachnida</taxon>
        <taxon>Acari</taxon>
        <taxon>Acariformes</taxon>
        <taxon>Sarcoptiformes</taxon>
        <taxon>Astigmata</taxon>
        <taxon>Glycyphagoidea</taxon>
        <taxon>Echimyopodidae</taxon>
        <taxon>Blomia</taxon>
    </lineage>
</organism>
<feature type="transmembrane region" description="Helical" evidence="10">
    <location>
        <begin position="75"/>
        <end position="99"/>
    </location>
</feature>